<comment type="similarity">
    <text evidence="6">Belongs to the cullin family.</text>
</comment>
<dbReference type="PANTHER" id="PTHR45957:SF1">
    <property type="entry name" value="ANAPHASE-PROMOTING COMPLEX SUBUNIT 2"/>
    <property type="match status" value="1"/>
</dbReference>
<dbReference type="GO" id="GO:0051301">
    <property type="term" value="P:cell division"/>
    <property type="evidence" value="ECO:0007669"/>
    <property type="project" value="UniProtKB-KW"/>
</dbReference>
<dbReference type="InterPro" id="IPR016158">
    <property type="entry name" value="Cullin_homology"/>
</dbReference>
<keyword evidence="4" id="KW-0833">Ubl conjugation pathway</keyword>
<keyword evidence="9" id="KW-1185">Reference proteome</keyword>
<dbReference type="InterPro" id="IPR059120">
    <property type="entry name" value="Cullin-like_AB"/>
</dbReference>
<dbReference type="SMART" id="SM01013">
    <property type="entry name" value="APC2"/>
    <property type="match status" value="1"/>
</dbReference>
<dbReference type="GO" id="GO:0070979">
    <property type="term" value="P:protein K11-linked ubiquitination"/>
    <property type="evidence" value="ECO:0007669"/>
    <property type="project" value="TreeGrafter"/>
</dbReference>
<gene>
    <name evidence="10" type="primary">LOC100904069</name>
</gene>
<sequence>MLIRTGLSAKMDAASLEKIEQHWDAAETAFRDCVSKGYINESLAQHVEQLCNHGMLPLLEVWLLSFSEEIITRAMKSYFSSTRVVEHVLPNLQVAAKDIRRLLEAAGWLRKISGGNDEPSVDITWSCSGHKLDIHEEVLKLSSRLTTFFVTAEFDSLMLEIFQRSFRAFHRTQSSDDCSGLVFCPGCNAEIADDENLCSCAAIVREFVEINGVIDEIGAFPSLVHDCVQSVCFDLIKKHVFETCQGDFESKCASNLEQWLNETVVSWLQTISGQTTSMISAFKNNLLYFLHDIFIEFRAGQLFDMIVDFPDSQPALEDLRDCIQKVRSLDELVTKLKQAMTTRLFHPGVKTADIITAYVSTIKALRILDPSGFILQSICDELSVYLKSRDNRDNTVRIIVSSLTDENNVELNAELARCAQKAPAPGSYLDGSSDDESDWQNWIPQAKVSRIIKSSDIITLLVNIYGSKEVFVEEYASLLSGRLLNGSSDTQKEIMYMELLKVRFGELAMNNCEVMLNDVKYSKRLHTQIIQEKLGEKLQVPLDSLIISAQFWPELKDETMKIPESVTGDFEKFRKEYEILNGNRTVNLRPNLGYVELELELDDGSVKSVKCSTAQATLIQLFDGRNHWKMADIANALECSRITVKRLVAFWTQQGVLAEGGAGPDGVVVMGSDADVGDIENARGRRSLVDEEMEDDDDGNSRPNQLQEVRYQTFSNFVRGLLTNLGETPLDRIYSMLKMFAASSWVDFTIQDCKQFLDSKVKSGDVVYSSGLYSLPAK</sequence>
<evidence type="ECO:0000313" key="10">
    <source>
        <dbReference type="RefSeq" id="XP_003739059.2"/>
    </source>
</evidence>
<reference evidence="10" key="1">
    <citation type="submission" date="2025-08" db="UniProtKB">
        <authorList>
            <consortium name="RefSeq"/>
        </authorList>
    </citation>
    <scope>IDENTIFICATION</scope>
</reference>
<dbReference type="InterPro" id="IPR036388">
    <property type="entry name" value="WH-like_DNA-bd_sf"/>
</dbReference>
<dbReference type="SMART" id="SM00182">
    <property type="entry name" value="CULLIN"/>
    <property type="match status" value="1"/>
</dbReference>
<dbReference type="PROSITE" id="PS50069">
    <property type="entry name" value="CULLIN_2"/>
    <property type="match status" value="1"/>
</dbReference>
<dbReference type="GO" id="GO:0007091">
    <property type="term" value="P:metaphase/anaphase transition of mitotic cell cycle"/>
    <property type="evidence" value="ECO:0007669"/>
    <property type="project" value="TreeGrafter"/>
</dbReference>
<name>A0AAJ6VVP0_9ACAR</name>
<dbReference type="Pfam" id="PF25773">
    <property type="entry name" value="TPR_ANAPC2"/>
    <property type="match status" value="1"/>
</dbReference>
<evidence type="ECO:0000256" key="2">
    <source>
        <dbReference type="ARBA" id="ARBA00022618"/>
    </source>
</evidence>
<dbReference type="RefSeq" id="XP_003739059.2">
    <property type="nucleotide sequence ID" value="XM_003739011.3"/>
</dbReference>
<evidence type="ECO:0000256" key="1">
    <source>
        <dbReference type="ARBA" id="ARBA00016068"/>
    </source>
</evidence>
<evidence type="ECO:0000256" key="7">
    <source>
        <dbReference type="SAM" id="MobiDB-lite"/>
    </source>
</evidence>
<dbReference type="Proteomes" id="UP000694867">
    <property type="component" value="Unplaced"/>
</dbReference>
<organism evidence="9 10">
    <name type="scientific">Galendromus occidentalis</name>
    <name type="common">western predatory mite</name>
    <dbReference type="NCBI Taxonomy" id="34638"/>
    <lineage>
        <taxon>Eukaryota</taxon>
        <taxon>Metazoa</taxon>
        <taxon>Ecdysozoa</taxon>
        <taxon>Arthropoda</taxon>
        <taxon>Chelicerata</taxon>
        <taxon>Arachnida</taxon>
        <taxon>Acari</taxon>
        <taxon>Parasitiformes</taxon>
        <taxon>Mesostigmata</taxon>
        <taxon>Gamasina</taxon>
        <taxon>Phytoseioidea</taxon>
        <taxon>Phytoseiidae</taxon>
        <taxon>Typhlodrominae</taxon>
        <taxon>Galendromus</taxon>
    </lineage>
</organism>
<feature type="domain" description="Cullin family profile" evidence="8">
    <location>
        <begin position="458"/>
        <end position="652"/>
    </location>
</feature>
<dbReference type="Gene3D" id="3.30.230.130">
    <property type="entry name" value="Cullin, Chain C, Domain 2"/>
    <property type="match status" value="1"/>
</dbReference>
<dbReference type="InterPro" id="IPR044554">
    <property type="entry name" value="ANAPC2"/>
</dbReference>
<accession>A0AAJ6VVP0</accession>
<proteinExistence type="inferred from homology"/>
<dbReference type="Pfam" id="PF08672">
    <property type="entry name" value="ANAPC2"/>
    <property type="match status" value="1"/>
</dbReference>
<evidence type="ECO:0000313" key="9">
    <source>
        <dbReference type="Proteomes" id="UP000694867"/>
    </source>
</evidence>
<dbReference type="PANTHER" id="PTHR45957">
    <property type="entry name" value="ANAPHASE-PROMOTING COMPLEX SUBUNIT 2"/>
    <property type="match status" value="1"/>
</dbReference>
<keyword evidence="3" id="KW-0498">Mitosis</keyword>
<dbReference type="KEGG" id="goe:100904069"/>
<dbReference type="AlphaFoldDB" id="A0AAJ6VVP0"/>
<dbReference type="GO" id="GO:0005680">
    <property type="term" value="C:anaphase-promoting complex"/>
    <property type="evidence" value="ECO:0007669"/>
    <property type="project" value="TreeGrafter"/>
</dbReference>
<keyword evidence="5" id="KW-0131">Cell cycle</keyword>
<dbReference type="GO" id="GO:0006511">
    <property type="term" value="P:ubiquitin-dependent protein catabolic process"/>
    <property type="evidence" value="ECO:0007669"/>
    <property type="project" value="InterPro"/>
</dbReference>
<dbReference type="GO" id="GO:0031625">
    <property type="term" value="F:ubiquitin protein ligase binding"/>
    <property type="evidence" value="ECO:0007669"/>
    <property type="project" value="InterPro"/>
</dbReference>
<keyword evidence="2" id="KW-0132">Cell division</keyword>
<dbReference type="SUPFAM" id="SSF46785">
    <property type="entry name" value="Winged helix' DNA-binding domain"/>
    <property type="match status" value="1"/>
</dbReference>
<dbReference type="CTD" id="136036194"/>
<dbReference type="InterPro" id="IPR057975">
    <property type="entry name" value="TPR_ANAPC2"/>
</dbReference>
<dbReference type="GeneID" id="100904069"/>
<evidence type="ECO:0000256" key="4">
    <source>
        <dbReference type="ARBA" id="ARBA00022786"/>
    </source>
</evidence>
<dbReference type="Gene3D" id="1.20.1310.10">
    <property type="entry name" value="Cullin Repeats"/>
    <property type="match status" value="1"/>
</dbReference>
<dbReference type="SUPFAM" id="SSF75632">
    <property type="entry name" value="Cullin homology domain"/>
    <property type="match status" value="1"/>
</dbReference>
<evidence type="ECO:0000256" key="5">
    <source>
        <dbReference type="ARBA" id="ARBA00023306"/>
    </source>
</evidence>
<evidence type="ECO:0000256" key="3">
    <source>
        <dbReference type="ARBA" id="ARBA00022776"/>
    </source>
</evidence>
<dbReference type="InterPro" id="IPR014786">
    <property type="entry name" value="ANAPC2_C"/>
</dbReference>
<dbReference type="Pfam" id="PF26557">
    <property type="entry name" value="Cullin_AB"/>
    <property type="match status" value="1"/>
</dbReference>
<feature type="region of interest" description="Disordered" evidence="7">
    <location>
        <begin position="685"/>
        <end position="705"/>
    </location>
</feature>
<dbReference type="InterPro" id="IPR036390">
    <property type="entry name" value="WH_DNA-bd_sf"/>
</dbReference>
<evidence type="ECO:0000256" key="6">
    <source>
        <dbReference type="PROSITE-ProRule" id="PRU00330"/>
    </source>
</evidence>
<dbReference type="Gene3D" id="1.10.10.10">
    <property type="entry name" value="Winged helix-like DNA-binding domain superfamily/Winged helix DNA-binding domain"/>
    <property type="match status" value="1"/>
</dbReference>
<dbReference type="InterPro" id="IPR036317">
    <property type="entry name" value="Cullin_homology_sf"/>
</dbReference>
<protein>
    <recommendedName>
        <fullName evidence="1">Anaphase-promoting complex subunit 2</fullName>
    </recommendedName>
</protein>
<evidence type="ECO:0000259" key="8">
    <source>
        <dbReference type="PROSITE" id="PS50069"/>
    </source>
</evidence>